<accession>A0A6G7CPC1</accession>
<dbReference type="GO" id="GO:0016740">
    <property type="term" value="F:transferase activity"/>
    <property type="evidence" value="ECO:0007669"/>
    <property type="project" value="UniProtKB-KW"/>
</dbReference>
<protein>
    <submittedName>
        <fullName evidence="2">D-fructose-6-phosphate amidotransferase</fullName>
    </submittedName>
</protein>
<name>A0A6G7CPC1_9VIBR</name>
<reference evidence="2 3" key="1">
    <citation type="submission" date="2020-02" db="EMBL/GenBank/DDBJ databases">
        <title>A complete genome of a marine bacterium Vibrio sp. ZWAL4003 isolated from the mangrove sediment with the ability to degrade polysaccharides.</title>
        <authorList>
            <person name="Wu J."/>
            <person name="Qu W."/>
            <person name="Zeng R."/>
        </authorList>
    </citation>
    <scope>NUCLEOTIDE SEQUENCE [LARGE SCALE GENOMIC DNA]</scope>
    <source>
        <strain evidence="2 3">ZWAL4003</strain>
    </source>
</reference>
<evidence type="ECO:0000313" key="3">
    <source>
        <dbReference type="Proteomes" id="UP000503003"/>
    </source>
</evidence>
<keyword evidence="1" id="KW-0472">Membrane</keyword>
<gene>
    <name evidence="2" type="ORF">G5S32_18350</name>
</gene>
<feature type="transmembrane region" description="Helical" evidence="1">
    <location>
        <begin position="12"/>
        <end position="37"/>
    </location>
</feature>
<organism evidence="2 3">
    <name type="scientific">Vibrio ziniensis</name>
    <dbReference type="NCBI Taxonomy" id="2711221"/>
    <lineage>
        <taxon>Bacteria</taxon>
        <taxon>Pseudomonadati</taxon>
        <taxon>Pseudomonadota</taxon>
        <taxon>Gammaproteobacteria</taxon>
        <taxon>Vibrionales</taxon>
        <taxon>Vibrionaceae</taxon>
        <taxon>Vibrio</taxon>
    </lineage>
</organism>
<evidence type="ECO:0000256" key="1">
    <source>
        <dbReference type="SAM" id="Phobius"/>
    </source>
</evidence>
<dbReference type="KEGG" id="vzi:G5S32_18350"/>
<keyword evidence="3" id="KW-1185">Reference proteome</keyword>
<feature type="transmembrane region" description="Helical" evidence="1">
    <location>
        <begin position="43"/>
        <end position="66"/>
    </location>
</feature>
<keyword evidence="1" id="KW-1133">Transmembrane helix</keyword>
<dbReference type="EMBL" id="CP049332">
    <property type="protein sequence ID" value="QIH43942.1"/>
    <property type="molecule type" value="Genomic_DNA"/>
</dbReference>
<dbReference type="AlphaFoldDB" id="A0A6G7CPC1"/>
<keyword evidence="2" id="KW-0808">Transferase</keyword>
<evidence type="ECO:0000313" key="2">
    <source>
        <dbReference type="EMBL" id="QIH43942.1"/>
    </source>
</evidence>
<dbReference type="Proteomes" id="UP000503003">
    <property type="component" value="Chromosome 2"/>
</dbReference>
<proteinExistence type="predicted"/>
<keyword evidence="1" id="KW-0812">Transmembrane</keyword>
<sequence length="91" mass="10621">MTTSKVFLRNVLGLLLIMSAVLAGLYILLDILALFAYINHEDIIAGLFIHDSFYLLFFFIPPYFIGKYINRPDTIKELEDYLLQKSKTEHY</sequence>